<evidence type="ECO:0000313" key="3">
    <source>
        <dbReference type="Proteomes" id="UP000199114"/>
    </source>
</evidence>
<name>A0A1H9NZR6_9EURY</name>
<accession>A0A1H9NZR6</accession>
<evidence type="ECO:0000313" key="2">
    <source>
        <dbReference type="EMBL" id="SER41069.1"/>
    </source>
</evidence>
<gene>
    <name evidence="2" type="ORF">SAMN04489841_3795</name>
</gene>
<keyword evidence="3" id="KW-1185">Reference proteome</keyword>
<proteinExistence type="predicted"/>
<dbReference type="AlphaFoldDB" id="A0A1H9NZR6"/>
<feature type="domain" description="DUF7347" evidence="1">
    <location>
        <begin position="33"/>
        <end position="105"/>
    </location>
</feature>
<dbReference type="STRING" id="1186196.SAMN04489841_3795"/>
<protein>
    <submittedName>
        <fullName evidence="2">Citrate synthase</fullName>
    </submittedName>
</protein>
<dbReference type="Gene3D" id="1.10.10.10">
    <property type="entry name" value="Winged helix-like DNA-binding domain superfamily/Winged helix DNA-binding domain"/>
    <property type="match status" value="1"/>
</dbReference>
<dbReference type="InterPro" id="IPR036390">
    <property type="entry name" value="WH_DNA-bd_sf"/>
</dbReference>
<dbReference type="InterPro" id="IPR055771">
    <property type="entry name" value="DUF7347"/>
</dbReference>
<dbReference type="EMBL" id="FOFD01000005">
    <property type="protein sequence ID" value="SER41069.1"/>
    <property type="molecule type" value="Genomic_DNA"/>
</dbReference>
<dbReference type="Proteomes" id="UP000199114">
    <property type="component" value="Unassembled WGS sequence"/>
</dbReference>
<evidence type="ECO:0000259" key="1">
    <source>
        <dbReference type="Pfam" id="PF24038"/>
    </source>
</evidence>
<dbReference type="InterPro" id="IPR036388">
    <property type="entry name" value="WH-like_DNA-bd_sf"/>
</dbReference>
<organism evidence="2 3">
    <name type="scientific">Natrinema salaciae</name>
    <dbReference type="NCBI Taxonomy" id="1186196"/>
    <lineage>
        <taxon>Archaea</taxon>
        <taxon>Methanobacteriati</taxon>
        <taxon>Methanobacteriota</taxon>
        <taxon>Stenosarchaea group</taxon>
        <taxon>Halobacteria</taxon>
        <taxon>Halobacteriales</taxon>
        <taxon>Natrialbaceae</taxon>
        <taxon>Natrinema</taxon>
    </lineage>
</organism>
<dbReference type="OrthoDB" id="8482at2157"/>
<dbReference type="SUPFAM" id="SSF46785">
    <property type="entry name" value="Winged helix' DNA-binding domain"/>
    <property type="match status" value="1"/>
</dbReference>
<sequence length="116" mass="13353">MAIPGWIWPDNQYGDREVHHSPSVEGLEIEHATSVFEVLSNTTRLEILVALHERSGSLSYTKLREVVSVDDKGKFNYHLRKLEPLVCTQDGEYTLTNRGETFIQRIISEEIVLNRE</sequence>
<dbReference type="RefSeq" id="WP_139210947.1">
    <property type="nucleotide sequence ID" value="NZ_FOFD01000005.1"/>
</dbReference>
<reference evidence="3" key="1">
    <citation type="submission" date="2016-10" db="EMBL/GenBank/DDBJ databases">
        <authorList>
            <person name="Varghese N."/>
            <person name="Submissions S."/>
        </authorList>
    </citation>
    <scope>NUCLEOTIDE SEQUENCE [LARGE SCALE GENOMIC DNA]</scope>
    <source>
        <strain evidence="3">DSM 25055</strain>
    </source>
</reference>
<dbReference type="Pfam" id="PF24038">
    <property type="entry name" value="DUF7347"/>
    <property type="match status" value="1"/>
</dbReference>